<dbReference type="PANTHER" id="PTHR10277:SF9">
    <property type="entry name" value="2-ISOPROPYLMALATE SYNTHASE 1, CHLOROPLASTIC-RELATED"/>
    <property type="match status" value="1"/>
</dbReference>
<dbReference type="InterPro" id="IPR002034">
    <property type="entry name" value="AIPM/Hcit_synth_CS"/>
</dbReference>
<evidence type="ECO:0000313" key="9">
    <source>
        <dbReference type="EMBL" id="EOQ88411.1"/>
    </source>
</evidence>
<dbReference type="EMBL" id="AOGX02000022">
    <property type="protein sequence ID" value="EOQ88411.1"/>
    <property type="molecule type" value="Genomic_DNA"/>
</dbReference>
<dbReference type="InterPro" id="IPR050073">
    <property type="entry name" value="2-IPM_HCS-like"/>
</dbReference>
<name>A0A5E8HAA8_9LEPT</name>
<dbReference type="Proteomes" id="UP000013996">
    <property type="component" value="Unassembled WGS sequence"/>
</dbReference>
<dbReference type="Pfam" id="PF22615">
    <property type="entry name" value="IPMS_D2"/>
    <property type="match status" value="1"/>
</dbReference>
<comment type="caution">
    <text evidence="9">The sequence shown here is derived from an EMBL/GenBank/DDBJ whole genome shotgun (WGS) entry which is preliminary data.</text>
</comment>
<evidence type="ECO:0000313" key="10">
    <source>
        <dbReference type="Proteomes" id="UP000013996"/>
    </source>
</evidence>
<sequence>MLPFCESGGTMKPKTIHIQDVTLRDGNQALKRPWTIDEKIEVFDLLVELNVDGIEVGFPSSNETEFHTCQVLSKRAPKGKPIAALSRANEKEIAVTWEAIHKADKPRMHIVYPVSDFSIKHVLKISEKEVLQKIKSSVSFARSIVGPNVEIQFSGEHFGDAIENFSFTKHAFLTAIEAGANIINLPNTVERYRPMIFVNMVKEIKDFIGDKAIISIHTHNDLGMATATSVESVYVGANQIEVALNGLGERAGNTNLYETAIALHQNGEKLNINFQRIYPTAKRISELTGIPIGEKTPIIGEDIFSHRSGIHQDGVTKTLHQSKGAYRTFSPEFVGRGDKETISFTNQSGHKAIEFLLQQKGIQISKEEIHHLFSLAKSISSNENNREITEAELVALSQSILSYQ</sequence>
<dbReference type="NCBIfam" id="NF042434">
    <property type="entry name" value="IPMS_Lepto"/>
    <property type="match status" value="1"/>
</dbReference>
<dbReference type="InterPro" id="IPR054901">
    <property type="entry name" value="IPMS_Lepto"/>
</dbReference>
<dbReference type="PROSITE" id="PS50991">
    <property type="entry name" value="PYR_CT"/>
    <property type="match status" value="1"/>
</dbReference>
<dbReference type="Pfam" id="PF00682">
    <property type="entry name" value="HMGL-like"/>
    <property type="match status" value="1"/>
</dbReference>
<feature type="domain" description="Pyruvate carboxyltransferase" evidence="8">
    <location>
        <begin position="16"/>
        <end position="278"/>
    </location>
</feature>
<keyword evidence="6" id="KW-0100">Branched-chain amino acid biosynthesis</keyword>
<dbReference type="PROSITE" id="PS00816">
    <property type="entry name" value="AIPM_HOMOCIT_SYNTH_2"/>
    <property type="match status" value="1"/>
</dbReference>
<evidence type="ECO:0000256" key="3">
    <source>
        <dbReference type="ARBA" id="ARBA00022605"/>
    </source>
</evidence>
<comment type="similarity">
    <text evidence="7">Belongs to the alpha-IPM synthase/homocitrate synthase family.</text>
</comment>
<reference evidence="9 10" key="1">
    <citation type="submission" date="2013-04" db="EMBL/GenBank/DDBJ databases">
        <authorList>
            <person name="Harkins D.M."/>
            <person name="Durkin A.S."/>
            <person name="Brinkac L.M."/>
            <person name="Haft D.H."/>
            <person name="Selengut J.D."/>
            <person name="Sanka R."/>
            <person name="DePew J."/>
            <person name="Purushe J."/>
            <person name="Hartskeerl R.A."/>
            <person name="Ahmed A."/>
            <person name="van der Linden H."/>
            <person name="Goris M.G.A."/>
            <person name="Vinetz J.M."/>
            <person name="Sutton G.G."/>
            <person name="Nierman W.C."/>
            <person name="Fouts D.E."/>
        </authorList>
    </citation>
    <scope>NUCLEOTIDE SEQUENCE [LARGE SCALE GENOMIC DNA]</scope>
    <source>
        <strain evidence="9 10">Sao Paulo</strain>
    </source>
</reference>
<evidence type="ECO:0000256" key="7">
    <source>
        <dbReference type="RuleBase" id="RU003523"/>
    </source>
</evidence>
<dbReference type="InterPro" id="IPR013785">
    <property type="entry name" value="Aldolase_TIM"/>
</dbReference>
<evidence type="ECO:0000256" key="4">
    <source>
        <dbReference type="ARBA" id="ARBA00022679"/>
    </source>
</evidence>
<evidence type="ECO:0000256" key="6">
    <source>
        <dbReference type="ARBA" id="ARBA00023304"/>
    </source>
</evidence>
<dbReference type="STRING" id="1249483.LEP1GSC202_2269"/>
<dbReference type="AlphaFoldDB" id="A0A5E8HAA8"/>
<evidence type="ECO:0000256" key="1">
    <source>
        <dbReference type="ARBA" id="ARBA00004689"/>
    </source>
</evidence>
<gene>
    <name evidence="9" type="ORF">LEP1GSC202_2269</name>
</gene>
<evidence type="ECO:0000259" key="8">
    <source>
        <dbReference type="PROSITE" id="PS50991"/>
    </source>
</evidence>
<proteinExistence type="inferred from homology"/>
<dbReference type="Gene3D" id="1.10.238.260">
    <property type="match status" value="1"/>
</dbReference>
<dbReference type="PANTHER" id="PTHR10277">
    <property type="entry name" value="HOMOCITRATE SYNTHASE-RELATED"/>
    <property type="match status" value="1"/>
</dbReference>
<protein>
    <recommendedName>
        <fullName evidence="2">2-isopropylmalate synthase</fullName>
        <ecNumber evidence="2">2.3.3.13</ecNumber>
    </recommendedName>
</protein>
<dbReference type="EC" id="2.3.3.13" evidence="2"/>
<dbReference type="SUPFAM" id="SSF51569">
    <property type="entry name" value="Aldolase"/>
    <property type="match status" value="1"/>
</dbReference>
<dbReference type="GO" id="GO:0003852">
    <property type="term" value="F:2-isopropylmalate synthase activity"/>
    <property type="evidence" value="ECO:0007669"/>
    <property type="project" value="UniProtKB-EC"/>
</dbReference>
<evidence type="ECO:0000256" key="2">
    <source>
        <dbReference type="ARBA" id="ARBA00012973"/>
    </source>
</evidence>
<keyword evidence="4 7" id="KW-0808">Transferase</keyword>
<evidence type="ECO:0000256" key="5">
    <source>
        <dbReference type="ARBA" id="ARBA00023211"/>
    </source>
</evidence>
<comment type="pathway">
    <text evidence="1">Amino-acid biosynthesis; L-leucine biosynthesis; L-leucine from 3-methyl-2-oxobutanoate: step 1/4.</text>
</comment>
<dbReference type="GO" id="GO:0009098">
    <property type="term" value="P:L-leucine biosynthetic process"/>
    <property type="evidence" value="ECO:0007669"/>
    <property type="project" value="TreeGrafter"/>
</dbReference>
<organism evidence="9 10">
    <name type="scientific">Leptospira yanagawae serovar Saopaulo str. Sao Paulo = ATCC 700523</name>
    <dbReference type="NCBI Taxonomy" id="1249483"/>
    <lineage>
        <taxon>Bacteria</taxon>
        <taxon>Pseudomonadati</taxon>
        <taxon>Spirochaetota</taxon>
        <taxon>Spirochaetia</taxon>
        <taxon>Leptospirales</taxon>
        <taxon>Leptospiraceae</taxon>
        <taxon>Leptospira</taxon>
    </lineage>
</organism>
<dbReference type="InterPro" id="IPR054692">
    <property type="entry name" value="LeuA-like_post-cat"/>
</dbReference>
<keyword evidence="3" id="KW-0028">Amino-acid biosynthesis</keyword>
<keyword evidence="5" id="KW-0464">Manganese</keyword>
<dbReference type="PROSITE" id="PS00815">
    <property type="entry name" value="AIPM_HOMOCIT_SYNTH_1"/>
    <property type="match status" value="1"/>
</dbReference>
<dbReference type="InterPro" id="IPR000891">
    <property type="entry name" value="PYR_CT"/>
</dbReference>
<dbReference type="Gene3D" id="3.20.20.70">
    <property type="entry name" value="Aldolase class I"/>
    <property type="match status" value="1"/>
</dbReference>
<accession>A0A5E8HAA8</accession>